<dbReference type="GO" id="GO:0006253">
    <property type="term" value="P:dCTP catabolic process"/>
    <property type="evidence" value="ECO:0007669"/>
    <property type="project" value="TreeGrafter"/>
</dbReference>
<dbReference type="SUPFAM" id="SSF101386">
    <property type="entry name" value="all-alpha NTP pyrophosphatases"/>
    <property type="match status" value="1"/>
</dbReference>
<dbReference type="GO" id="GO:0047840">
    <property type="term" value="F:dCTP diphosphatase activity"/>
    <property type="evidence" value="ECO:0007669"/>
    <property type="project" value="TreeGrafter"/>
</dbReference>
<dbReference type="GO" id="GO:0042262">
    <property type="term" value="P:DNA protection"/>
    <property type="evidence" value="ECO:0007669"/>
    <property type="project" value="TreeGrafter"/>
</dbReference>
<name>A0A7W8HIS2_9BURK</name>
<dbReference type="RefSeq" id="WP_183968790.1">
    <property type="nucleotide sequence ID" value="NZ_BAABEW010000012.1"/>
</dbReference>
<keyword evidence="3" id="KW-1185">Reference proteome</keyword>
<reference evidence="2 3" key="1">
    <citation type="submission" date="2020-08" db="EMBL/GenBank/DDBJ databases">
        <title>Genomic Encyclopedia of Type Strains, Phase IV (KMG-IV): sequencing the most valuable type-strain genomes for metagenomic binning, comparative biology and taxonomic classification.</title>
        <authorList>
            <person name="Goeker M."/>
        </authorList>
    </citation>
    <scope>NUCLEOTIDE SEQUENCE [LARGE SCALE GENOMIC DNA]</scope>
    <source>
        <strain evidence="2 3">DSM 29781</strain>
    </source>
</reference>
<evidence type="ECO:0000313" key="3">
    <source>
        <dbReference type="Proteomes" id="UP000532440"/>
    </source>
</evidence>
<dbReference type="InterPro" id="IPR025984">
    <property type="entry name" value="DCTPP"/>
</dbReference>
<dbReference type="AlphaFoldDB" id="A0A7W8HIS2"/>
<comment type="caution">
    <text evidence="2">The sequence shown here is derived from an EMBL/GenBank/DDBJ whole genome shotgun (WGS) entry which is preliminary data.</text>
</comment>
<dbReference type="GO" id="GO:0005829">
    <property type="term" value="C:cytosol"/>
    <property type="evidence" value="ECO:0007669"/>
    <property type="project" value="TreeGrafter"/>
</dbReference>
<keyword evidence="2" id="KW-0378">Hydrolase</keyword>
<dbReference type="Gene3D" id="1.10.287.1080">
    <property type="entry name" value="MazG-like"/>
    <property type="match status" value="1"/>
</dbReference>
<sequence>MQEQDDARLIDARRLAEAIRAFADARDWAQFHSPKNLAMALTGEVGELVEIFQWLTEDESRRAGDDPERAEQVRHELADVLIYLVRLSDVLGVDLDAAVREKLAMNARKYPVETSRGNNRKHSGDLPD</sequence>
<proteinExistence type="predicted"/>
<dbReference type="InterPro" id="IPR052555">
    <property type="entry name" value="dCTP_Pyrophosphatase"/>
</dbReference>
<dbReference type="Proteomes" id="UP000532440">
    <property type="component" value="Unassembled WGS sequence"/>
</dbReference>
<dbReference type="Pfam" id="PF12643">
    <property type="entry name" value="MazG-like"/>
    <property type="match status" value="1"/>
</dbReference>
<feature type="region of interest" description="Disordered" evidence="1">
    <location>
        <begin position="109"/>
        <end position="128"/>
    </location>
</feature>
<evidence type="ECO:0000256" key="1">
    <source>
        <dbReference type="SAM" id="MobiDB-lite"/>
    </source>
</evidence>
<dbReference type="PIRSF" id="PIRSF029826">
    <property type="entry name" value="UCP029826_pph"/>
    <property type="match status" value="1"/>
</dbReference>
<protein>
    <submittedName>
        <fullName evidence="2">NTP pyrophosphatase (Non-canonical NTP hydrolase)</fullName>
    </submittedName>
</protein>
<accession>A0A7W8HIS2</accession>
<evidence type="ECO:0000313" key="2">
    <source>
        <dbReference type="EMBL" id="MBB5272851.1"/>
    </source>
</evidence>
<dbReference type="PANTHER" id="PTHR46523:SF1">
    <property type="entry name" value="DCTP PYROPHOSPHATASE 1"/>
    <property type="match status" value="1"/>
</dbReference>
<gene>
    <name evidence="2" type="ORF">HNQ70_002874</name>
</gene>
<dbReference type="EMBL" id="JACHGB010000005">
    <property type="protein sequence ID" value="MBB5272851.1"/>
    <property type="molecule type" value="Genomic_DNA"/>
</dbReference>
<dbReference type="PANTHER" id="PTHR46523">
    <property type="entry name" value="DCTP PYROPHOSPHATASE 1"/>
    <property type="match status" value="1"/>
</dbReference>
<organism evidence="2 3">
    <name type="scientific">Quisquiliibacterium transsilvanicum</name>
    <dbReference type="NCBI Taxonomy" id="1549638"/>
    <lineage>
        <taxon>Bacteria</taxon>
        <taxon>Pseudomonadati</taxon>
        <taxon>Pseudomonadota</taxon>
        <taxon>Betaproteobacteria</taxon>
        <taxon>Burkholderiales</taxon>
        <taxon>Burkholderiaceae</taxon>
        <taxon>Quisquiliibacterium</taxon>
    </lineage>
</organism>
<dbReference type="CDD" id="cd11537">
    <property type="entry name" value="NTP-PPase_RS21-C6_like"/>
    <property type="match status" value="1"/>
</dbReference>